<dbReference type="PIRSF" id="PIRSF021332">
    <property type="entry name" value="DUF1054"/>
    <property type="match status" value="1"/>
</dbReference>
<evidence type="ECO:0000256" key="1">
    <source>
        <dbReference type="HAMAP-Rule" id="MF_01851"/>
    </source>
</evidence>
<dbReference type="EMBL" id="JBHSHC010000080">
    <property type="protein sequence ID" value="MFC4767650.1"/>
    <property type="molecule type" value="Genomic_DNA"/>
</dbReference>
<comment type="similarity">
    <text evidence="1">Belongs to the UPF0637 family.</text>
</comment>
<name>A0ABV9Q0R1_9BACL</name>
<dbReference type="HAMAP" id="MF_01851">
    <property type="entry name" value="UPF0637"/>
    <property type="match status" value="1"/>
</dbReference>
<dbReference type="InterPro" id="IPR053707">
    <property type="entry name" value="UPF0637_domain_sf"/>
</dbReference>
<protein>
    <recommendedName>
        <fullName evidence="1">UPF0637 protein ACFO8Q_09780</fullName>
    </recommendedName>
</protein>
<proteinExistence type="inferred from homology"/>
<sequence length="206" mass="23872">MFVGWKEEDFAVFEVEGLEPRMEALKARVRPKFEAIGSALAPDLSARYGEEFYVHVAKHARRKTNPPNDSWVSFATNPRGYKMMPHFQVGMWATHAFVQFAIIYECVNKKEFGEQLAREWSSLKREIPEHMLWYDDHIKPKSVPHPEMDEKIDIFTKKLIQNKNGELLVGIEIPKAQAIAMSGEAFLDKARKTMFELGPLYTLLQR</sequence>
<organism evidence="2 3">
    <name type="scientific">Effusibacillus consociatus</name>
    <dbReference type="NCBI Taxonomy" id="1117041"/>
    <lineage>
        <taxon>Bacteria</taxon>
        <taxon>Bacillati</taxon>
        <taxon>Bacillota</taxon>
        <taxon>Bacilli</taxon>
        <taxon>Bacillales</taxon>
        <taxon>Alicyclobacillaceae</taxon>
        <taxon>Effusibacillus</taxon>
    </lineage>
</organism>
<comment type="caution">
    <text evidence="2">The sequence shown here is derived from an EMBL/GenBank/DDBJ whole genome shotgun (WGS) entry which is preliminary data.</text>
</comment>
<reference evidence="3" key="1">
    <citation type="journal article" date="2019" name="Int. J. Syst. Evol. Microbiol.">
        <title>The Global Catalogue of Microorganisms (GCM) 10K type strain sequencing project: providing services to taxonomists for standard genome sequencing and annotation.</title>
        <authorList>
            <consortium name="The Broad Institute Genomics Platform"/>
            <consortium name="The Broad Institute Genome Sequencing Center for Infectious Disease"/>
            <person name="Wu L."/>
            <person name="Ma J."/>
        </authorList>
    </citation>
    <scope>NUCLEOTIDE SEQUENCE [LARGE SCALE GENOMIC DNA]</scope>
    <source>
        <strain evidence="3">WYCCWR 12678</strain>
    </source>
</reference>
<keyword evidence="3" id="KW-1185">Reference proteome</keyword>
<dbReference type="RefSeq" id="WP_380025573.1">
    <property type="nucleotide sequence ID" value="NZ_JBHSHC010000080.1"/>
</dbReference>
<gene>
    <name evidence="2" type="ORF">ACFO8Q_09780</name>
</gene>
<evidence type="ECO:0000313" key="3">
    <source>
        <dbReference type="Proteomes" id="UP001596002"/>
    </source>
</evidence>
<accession>A0ABV9Q0R1</accession>
<evidence type="ECO:0000313" key="2">
    <source>
        <dbReference type="EMBL" id="MFC4767650.1"/>
    </source>
</evidence>
<dbReference type="SUPFAM" id="SSF142913">
    <property type="entry name" value="YktB/PF0168-like"/>
    <property type="match status" value="1"/>
</dbReference>
<dbReference type="Gene3D" id="3.30.930.20">
    <property type="entry name" value="Protein of unknown function DUF1054"/>
    <property type="match status" value="1"/>
</dbReference>
<dbReference type="Pfam" id="PF06335">
    <property type="entry name" value="DUF1054"/>
    <property type="match status" value="1"/>
</dbReference>
<dbReference type="InterPro" id="IPR009403">
    <property type="entry name" value="UPF0637"/>
</dbReference>
<dbReference type="Proteomes" id="UP001596002">
    <property type="component" value="Unassembled WGS sequence"/>
</dbReference>